<reference evidence="1" key="1">
    <citation type="submission" date="2021-02" db="EMBL/GenBank/DDBJ databases">
        <authorList>
            <person name="Palmer J.M."/>
        </authorList>
    </citation>
    <scope>NUCLEOTIDE SEQUENCE</scope>
    <source>
        <strain evidence="1">SCRP23</strain>
    </source>
</reference>
<evidence type="ECO:0000313" key="2">
    <source>
        <dbReference type="Proteomes" id="UP000693981"/>
    </source>
</evidence>
<accession>A0A8T1WSC3</accession>
<protein>
    <recommendedName>
        <fullName evidence="3">RxLR effector protein</fullName>
    </recommendedName>
</protein>
<evidence type="ECO:0000313" key="1">
    <source>
        <dbReference type="EMBL" id="KAG7396356.1"/>
    </source>
</evidence>
<proteinExistence type="predicted"/>
<name>A0A8T1WSC3_9STRA</name>
<gene>
    <name evidence="1" type="ORF">PHYBOEH_002439</name>
</gene>
<dbReference type="Proteomes" id="UP000693981">
    <property type="component" value="Unassembled WGS sequence"/>
</dbReference>
<comment type="caution">
    <text evidence="1">The sequence shown here is derived from an EMBL/GenBank/DDBJ whole genome shotgun (WGS) entry which is preliminary data.</text>
</comment>
<dbReference type="AlphaFoldDB" id="A0A8T1WSC3"/>
<evidence type="ECO:0008006" key="3">
    <source>
        <dbReference type="Google" id="ProtNLM"/>
    </source>
</evidence>
<sequence length="102" mass="12078">MDNEERGLVDLAKKLKLEVNLKIHAKALKAPAIQKDLSKFKEWYLKGKPPENVWQDLRLAPVMKQSYKYGGIGRMKQDPNFQLYLNYEEFYKIIKRMYGKKA</sequence>
<organism evidence="1 2">
    <name type="scientific">Phytophthora boehmeriae</name>
    <dbReference type="NCBI Taxonomy" id="109152"/>
    <lineage>
        <taxon>Eukaryota</taxon>
        <taxon>Sar</taxon>
        <taxon>Stramenopiles</taxon>
        <taxon>Oomycota</taxon>
        <taxon>Peronosporomycetes</taxon>
        <taxon>Peronosporales</taxon>
        <taxon>Peronosporaceae</taxon>
        <taxon>Phytophthora</taxon>
    </lineage>
</organism>
<keyword evidence="2" id="KW-1185">Reference proteome</keyword>
<dbReference type="EMBL" id="JAGDFL010000160">
    <property type="protein sequence ID" value="KAG7396356.1"/>
    <property type="molecule type" value="Genomic_DNA"/>
</dbReference>